<sequence>MPPGYQQADPSTPERWRRLADQVCTHLAAAGLPVIPEMDFRVSAGAQVDIDPGGDSAGGVYVGWRAHPWLWSAFVDGARQQHPQETLARHLSGLGEAMRDAIDRILTTGGFTVGPSPNDLAQHLLYVSAGPDQPLAERLGLD</sequence>
<protein>
    <submittedName>
        <fullName evidence="1">Uncharacterized protein</fullName>
    </submittedName>
</protein>
<evidence type="ECO:0000313" key="1">
    <source>
        <dbReference type="EMBL" id="MBL1097047.1"/>
    </source>
</evidence>
<gene>
    <name evidence="1" type="ORF">JK363_10250</name>
</gene>
<dbReference type="Proteomes" id="UP000634229">
    <property type="component" value="Unassembled WGS sequence"/>
</dbReference>
<organism evidence="1 2">
    <name type="scientific">Streptomyces coffeae</name>
    <dbReference type="NCBI Taxonomy" id="621382"/>
    <lineage>
        <taxon>Bacteria</taxon>
        <taxon>Bacillati</taxon>
        <taxon>Actinomycetota</taxon>
        <taxon>Actinomycetes</taxon>
        <taxon>Kitasatosporales</taxon>
        <taxon>Streptomycetaceae</taxon>
        <taxon>Streptomyces</taxon>
    </lineage>
</organism>
<keyword evidence="2" id="KW-1185">Reference proteome</keyword>
<proteinExistence type="predicted"/>
<dbReference type="EMBL" id="JAERRF010000005">
    <property type="protein sequence ID" value="MBL1097047.1"/>
    <property type="molecule type" value="Genomic_DNA"/>
</dbReference>
<comment type="caution">
    <text evidence="1">The sequence shown here is derived from an EMBL/GenBank/DDBJ whole genome shotgun (WGS) entry which is preliminary data.</text>
</comment>
<evidence type="ECO:0000313" key="2">
    <source>
        <dbReference type="Proteomes" id="UP000634229"/>
    </source>
</evidence>
<reference evidence="1 2" key="1">
    <citation type="submission" date="2021-01" db="EMBL/GenBank/DDBJ databases">
        <title>WGS of actinomycetes isolated from Thailand.</title>
        <authorList>
            <person name="Thawai C."/>
        </authorList>
    </citation>
    <scope>NUCLEOTIDE SEQUENCE [LARGE SCALE GENOMIC DNA]</scope>
    <source>
        <strain evidence="1 2">CA1R205</strain>
    </source>
</reference>
<dbReference type="RefSeq" id="WP_201874110.1">
    <property type="nucleotide sequence ID" value="NZ_JAERRF010000005.1"/>
</dbReference>
<name>A0ABS1NAD6_9ACTN</name>
<accession>A0ABS1NAD6</accession>